<dbReference type="AlphaFoldDB" id="L9LCX7"/>
<dbReference type="PANTHER" id="PTHR12840">
    <property type="entry name" value="NADH-UBIQUINONE OXIDOREDUCTASE ASHI SUBUNIT"/>
    <property type="match status" value="1"/>
</dbReference>
<dbReference type="GO" id="GO:0005739">
    <property type="term" value="C:mitochondrion"/>
    <property type="evidence" value="ECO:0007669"/>
    <property type="project" value="InterPro"/>
</dbReference>
<dbReference type="Proteomes" id="UP000011518">
    <property type="component" value="Unassembled WGS sequence"/>
</dbReference>
<dbReference type="PANTHER" id="PTHR12840:SF1">
    <property type="entry name" value="NADH DEHYDROGENASE [UBIQUINONE] 1 BETA SUBCOMPLEX SUBUNIT 8, MITOCHONDRIAL"/>
    <property type="match status" value="1"/>
</dbReference>
<name>L9LCX7_TUPCH</name>
<reference evidence="2" key="2">
    <citation type="journal article" date="2013" name="Nat. Commun.">
        <title>Genome of the Chinese tree shrew.</title>
        <authorList>
            <person name="Fan Y."/>
            <person name="Huang Z.Y."/>
            <person name="Cao C.C."/>
            <person name="Chen C.S."/>
            <person name="Chen Y.X."/>
            <person name="Fan D.D."/>
            <person name="He J."/>
            <person name="Hou H.L."/>
            <person name="Hu L."/>
            <person name="Hu X.T."/>
            <person name="Jiang X.T."/>
            <person name="Lai R."/>
            <person name="Lang Y.S."/>
            <person name="Liang B."/>
            <person name="Liao S.G."/>
            <person name="Mu D."/>
            <person name="Ma Y.Y."/>
            <person name="Niu Y.Y."/>
            <person name="Sun X.Q."/>
            <person name="Xia J.Q."/>
            <person name="Xiao J."/>
            <person name="Xiong Z.Q."/>
            <person name="Xu L."/>
            <person name="Yang L."/>
            <person name="Zhang Y."/>
            <person name="Zhao W."/>
            <person name="Zhao X.D."/>
            <person name="Zheng Y.T."/>
            <person name="Zhou J.M."/>
            <person name="Zhu Y.B."/>
            <person name="Zhang G.J."/>
            <person name="Wang J."/>
            <person name="Yao Y.G."/>
        </authorList>
    </citation>
    <scope>NUCLEOTIDE SEQUENCE [LARGE SCALE GENOMIC DNA]</scope>
</reference>
<gene>
    <name evidence="1" type="ORF">TREES_T100017531</name>
</gene>
<keyword evidence="1" id="KW-0830">Ubiquinone</keyword>
<organism evidence="1 2">
    <name type="scientific">Tupaia chinensis</name>
    <name type="common">Chinese tree shrew</name>
    <name type="synonym">Tupaia belangeri chinensis</name>
    <dbReference type="NCBI Taxonomy" id="246437"/>
    <lineage>
        <taxon>Eukaryota</taxon>
        <taxon>Metazoa</taxon>
        <taxon>Chordata</taxon>
        <taxon>Craniata</taxon>
        <taxon>Vertebrata</taxon>
        <taxon>Euteleostomi</taxon>
        <taxon>Mammalia</taxon>
        <taxon>Eutheria</taxon>
        <taxon>Euarchontoglires</taxon>
        <taxon>Scandentia</taxon>
        <taxon>Tupaiidae</taxon>
        <taxon>Tupaia</taxon>
    </lineage>
</organism>
<dbReference type="InParanoid" id="L9LCX7"/>
<sequence length="98" mass="11489">MCVGDYEPCSDDGMRYGDYLTLPDSSQQERDPWNDWDHADLRLNWGEPIHWDLDMMFMFRVGENDPSYLPVGPTQYLTMTCTRKEAAIPPKNLSQWLL</sequence>
<reference evidence="2" key="1">
    <citation type="submission" date="2012-07" db="EMBL/GenBank/DDBJ databases">
        <title>Genome of the Chinese tree shrew, a rising model animal genetically related to primates.</title>
        <authorList>
            <person name="Zhang G."/>
            <person name="Fan Y."/>
            <person name="Yao Y."/>
            <person name="Huang Z."/>
        </authorList>
    </citation>
    <scope>NUCLEOTIDE SEQUENCE [LARGE SCALE GENOMIC DNA]</scope>
</reference>
<dbReference type="STRING" id="246437.L9LCX7"/>
<evidence type="ECO:0000313" key="2">
    <source>
        <dbReference type="Proteomes" id="UP000011518"/>
    </source>
</evidence>
<proteinExistence type="predicted"/>
<accession>L9LCX7</accession>
<keyword evidence="2" id="KW-1185">Reference proteome</keyword>
<dbReference type="Pfam" id="PF05821">
    <property type="entry name" value="NDUF_B8"/>
    <property type="match status" value="1"/>
</dbReference>
<evidence type="ECO:0000313" key="1">
    <source>
        <dbReference type="EMBL" id="ELW72783.1"/>
    </source>
</evidence>
<dbReference type="EMBL" id="KB320391">
    <property type="protein sequence ID" value="ELW72783.1"/>
    <property type="molecule type" value="Genomic_DNA"/>
</dbReference>
<dbReference type="InterPro" id="IPR008699">
    <property type="entry name" value="NDUFB8"/>
</dbReference>
<protein>
    <submittedName>
        <fullName evidence="1">NADH dehydrogenase [ubiquinone] 1 beta subcomplex subunit 8, mitochondrial</fullName>
    </submittedName>
</protein>